<dbReference type="OrthoDB" id="10266696at2759"/>
<keyword evidence="5" id="KW-0343">GTPase activation</keyword>
<protein>
    <recommendedName>
        <fullName evidence="5">ADP-ribosylation factor GTPase-activating protein</fullName>
    </recommendedName>
</protein>
<keyword evidence="2 4" id="KW-0863">Zinc-finger</keyword>
<dbReference type="InterPro" id="IPR037278">
    <property type="entry name" value="ARFGAP/RecO"/>
</dbReference>
<dbReference type="SMART" id="SM00233">
    <property type="entry name" value="PH"/>
    <property type="match status" value="1"/>
</dbReference>
<dbReference type="Pfam" id="PF01412">
    <property type="entry name" value="ArfGap"/>
    <property type="match status" value="1"/>
</dbReference>
<accession>A3LXL5</accession>
<evidence type="ECO:0000256" key="6">
    <source>
        <dbReference type="SAM" id="Coils"/>
    </source>
</evidence>
<dbReference type="SUPFAM" id="SSF103657">
    <property type="entry name" value="BAR/IMD domain-like"/>
    <property type="match status" value="1"/>
</dbReference>
<organism evidence="9 10">
    <name type="scientific">Scheffersomyces stipitis (strain ATCC 58785 / CBS 6054 / NBRC 10063 / NRRL Y-11545)</name>
    <name type="common">Yeast</name>
    <name type="synonym">Pichia stipitis</name>
    <dbReference type="NCBI Taxonomy" id="322104"/>
    <lineage>
        <taxon>Eukaryota</taxon>
        <taxon>Fungi</taxon>
        <taxon>Dikarya</taxon>
        <taxon>Ascomycota</taxon>
        <taxon>Saccharomycotina</taxon>
        <taxon>Pichiomycetes</taxon>
        <taxon>Debaryomycetaceae</taxon>
        <taxon>Scheffersomyces</taxon>
    </lineage>
</organism>
<keyword evidence="1 5" id="KW-0479">Metal-binding</keyword>
<dbReference type="Gene3D" id="2.30.29.30">
    <property type="entry name" value="Pleckstrin-homology domain (PH domain)/Phosphotyrosine-binding domain (PTB)"/>
    <property type="match status" value="1"/>
</dbReference>
<gene>
    <name evidence="9" type="primary">AGE1</name>
    <name evidence="9" type="ORF">PICST_48638</name>
</gene>
<dbReference type="STRING" id="322104.A3LXL5"/>
<dbReference type="OMA" id="QFRQMIE"/>
<feature type="domain" description="Arf-GAP" evidence="8">
    <location>
        <begin position="726"/>
        <end position="852"/>
    </location>
</feature>
<dbReference type="KEGG" id="pic:PICST_48638"/>
<evidence type="ECO:0000259" key="7">
    <source>
        <dbReference type="PROSITE" id="PS50003"/>
    </source>
</evidence>
<dbReference type="GO" id="GO:0006891">
    <property type="term" value="P:intra-Golgi vesicle-mediated transport"/>
    <property type="evidence" value="ECO:0007669"/>
    <property type="project" value="TreeGrafter"/>
</dbReference>
<dbReference type="InterPro" id="IPR011993">
    <property type="entry name" value="PH-like_dom_sf"/>
</dbReference>
<keyword evidence="5" id="KW-0963">Cytoplasm</keyword>
<feature type="domain" description="PH" evidence="7">
    <location>
        <begin position="568"/>
        <end position="666"/>
    </location>
</feature>
<dbReference type="EMBL" id="CP000500">
    <property type="protein sequence ID" value="ABN67484.2"/>
    <property type="molecule type" value="Genomic_DNA"/>
</dbReference>
<comment type="function">
    <text evidence="5">GTPase-activating protein for the ADP ribosylation factor family.</text>
</comment>
<evidence type="ECO:0000256" key="5">
    <source>
        <dbReference type="RuleBase" id="RU369028"/>
    </source>
</evidence>
<dbReference type="PROSITE" id="PS50115">
    <property type="entry name" value="ARFGAP"/>
    <property type="match status" value="1"/>
</dbReference>
<keyword evidence="3 5" id="KW-0862">Zinc</keyword>
<comment type="subcellular location">
    <subcellularLocation>
        <location evidence="5">Cytoplasm</location>
    </subcellularLocation>
</comment>
<evidence type="ECO:0000313" key="9">
    <source>
        <dbReference type="EMBL" id="ABN67484.2"/>
    </source>
</evidence>
<name>A3LXL5_PICST</name>
<dbReference type="GO" id="GO:0005096">
    <property type="term" value="F:GTPase activator activity"/>
    <property type="evidence" value="ECO:0007669"/>
    <property type="project" value="UniProtKB-KW"/>
</dbReference>
<dbReference type="InterPro" id="IPR038508">
    <property type="entry name" value="ArfGAP_dom_sf"/>
</dbReference>
<sequence length="965" mass="110962">MSLSKLSFPYFECKDSQVSLLKLILTDEIDSTRYSIVLDNDKGVSSISKTLTQTSQVVPELVTYIENPTKTSPTPLLIRVNAEFNKLKLNVAIRPSANFLNQSLVIVKSSSNTDSIDELKHVLYEDDQSNFDISKIDYSNLPIDQNKQEPQRVVINDMFDNKRINDSKLNVSLWQLDSTTNEYTHILGFSVWINELAKVKHTSSRVKSPVPQENNLRGKHFKLADFKREFNFNIEDGPEFRKTLAKYEASLPQYKRAVSNLHEELKSLETSLKRLTSTKVKLIELVNSTEFQFNNLIDQFGFAKDFERIFRSIFDPFEKNLRFFLKNVCDQKLITKISQNLSYNSLEGSGSSSSNSNHHNELLQRKKVFESNSKEYYSWLNKYLSNEKDRPESKLLTKRKTFELSKFDYLNHLNTITNNQYSNQLLESLFKFINMTFDERNPKLLDFEKYNDAKMSQNLFGENYQIYLNVLLRFNSEKYQFRQMIEACSTNEELTNLIKFNSLNHTLPPTTQTSSQSSTSIAQDNSVTDNIDEFIINRDNLDLVFTNNSLSSGEEAIPMSSTSTDDQNAEMSGILYTLGGQGKTGWHKEWVVLNRGQLTEYSDWRKGKTPINKPIEVALSSVKPITYEKRQNCFEIYTSLRTKHVFQALNEDERNKWIKALYNAGQVVDTSRLKENFGHNVDSSKRKNLSKLIIDLSEKPIVPNQSLDRSISPISITSRAPPAEEKDYLNLVRSIPNSNNNICLDCGSMESVEWISINCLACFCVKCASCHRNIGSHITKIRSLKLDKFENESEMLLKYINNCQVNRFLEENLDPKEKITPSVSDDARLSFIRNKYLLKKYKSIIPDITNQLIKAIQKIHVPEVLKTIICGADINTNIQISIPSKQEYQVISLFEYSLRKFIELEDDGLILTSSKKLFVISELLILNGCKIDDIKDLRKDIGLTDAAIEYWKIRSLKLSGGLLTP</sequence>
<dbReference type="Proteomes" id="UP000002258">
    <property type="component" value="Chromosome 6"/>
</dbReference>
<dbReference type="SUPFAM" id="SSF50729">
    <property type="entry name" value="PH domain-like"/>
    <property type="match status" value="1"/>
</dbReference>
<dbReference type="InterPro" id="IPR045258">
    <property type="entry name" value="ACAP1/2/3-like"/>
</dbReference>
<dbReference type="AlphaFoldDB" id="A3LXL5"/>
<dbReference type="HOGENOM" id="CLU_316862_0_0_1"/>
<dbReference type="InParanoid" id="A3LXL5"/>
<dbReference type="SUPFAM" id="SSF57863">
    <property type="entry name" value="ArfGap/RecO-like zinc finger"/>
    <property type="match status" value="1"/>
</dbReference>
<evidence type="ECO:0000313" key="10">
    <source>
        <dbReference type="Proteomes" id="UP000002258"/>
    </source>
</evidence>
<keyword evidence="5" id="KW-0040">ANK repeat</keyword>
<dbReference type="CDD" id="cd08204">
    <property type="entry name" value="ArfGap"/>
    <property type="match status" value="1"/>
</dbReference>
<keyword evidence="6" id="KW-0175">Coiled coil</keyword>
<keyword evidence="5" id="KW-0677">Repeat</keyword>
<evidence type="ECO:0000256" key="1">
    <source>
        <dbReference type="ARBA" id="ARBA00022723"/>
    </source>
</evidence>
<evidence type="ECO:0000256" key="3">
    <source>
        <dbReference type="ARBA" id="ARBA00022833"/>
    </source>
</evidence>
<dbReference type="Gene3D" id="1.10.220.150">
    <property type="entry name" value="Arf GTPase activating protein"/>
    <property type="match status" value="1"/>
</dbReference>
<evidence type="ECO:0000259" key="8">
    <source>
        <dbReference type="PROSITE" id="PS50115"/>
    </source>
</evidence>
<dbReference type="InterPro" id="IPR027267">
    <property type="entry name" value="AH/BAR_dom_sf"/>
</dbReference>
<dbReference type="PANTHER" id="PTHR23180">
    <property type="entry name" value="CENTAURIN/ARF"/>
    <property type="match status" value="1"/>
</dbReference>
<dbReference type="InterPro" id="IPR001164">
    <property type="entry name" value="ArfGAP_dom"/>
</dbReference>
<proteinExistence type="predicted"/>
<dbReference type="PROSITE" id="PS50003">
    <property type="entry name" value="PH_DOMAIN"/>
    <property type="match status" value="1"/>
</dbReference>
<keyword evidence="10" id="KW-1185">Reference proteome</keyword>
<dbReference type="CDD" id="cd00821">
    <property type="entry name" value="PH"/>
    <property type="match status" value="1"/>
</dbReference>
<dbReference type="GO" id="GO:0005802">
    <property type="term" value="C:trans-Golgi network"/>
    <property type="evidence" value="ECO:0007669"/>
    <property type="project" value="TreeGrafter"/>
</dbReference>
<dbReference type="Gene3D" id="1.20.1270.60">
    <property type="entry name" value="Arfaptin homology (AH) domain/BAR domain"/>
    <property type="match status" value="1"/>
</dbReference>
<dbReference type="GeneID" id="4840391"/>
<dbReference type="PANTHER" id="PTHR23180:SF160">
    <property type="entry name" value="ADP-RIBOSYLATION FACTOR GTPASE-ACTIVATING PROTEIN EFFECTOR PROTEIN 1"/>
    <property type="match status" value="1"/>
</dbReference>
<reference evidence="9 10" key="1">
    <citation type="journal article" date="2007" name="Nat. Biotechnol.">
        <title>Genome sequence of the lignocellulose-bioconverting and xylose-fermenting yeast Pichia stipitis.</title>
        <authorList>
            <person name="Jeffries T.W."/>
            <person name="Grigoriev I.V."/>
            <person name="Grimwood J."/>
            <person name="Laplaza J.M."/>
            <person name="Aerts A."/>
            <person name="Salamov A."/>
            <person name="Schmutz J."/>
            <person name="Lindquist E."/>
            <person name="Dehal P."/>
            <person name="Shapiro H."/>
            <person name="Jin Y.S."/>
            <person name="Passoth V."/>
            <person name="Richardson P.M."/>
        </authorList>
    </citation>
    <scope>NUCLEOTIDE SEQUENCE [LARGE SCALE GENOMIC DNA]</scope>
    <source>
        <strain evidence="10">ATCC 58785 / CBS 6054 / NBRC 10063 / NRRL Y-11545</strain>
    </source>
</reference>
<dbReference type="SMART" id="SM00105">
    <property type="entry name" value="ArfGap"/>
    <property type="match status" value="1"/>
</dbReference>
<dbReference type="GO" id="GO:0005768">
    <property type="term" value="C:endosome"/>
    <property type="evidence" value="ECO:0007669"/>
    <property type="project" value="TreeGrafter"/>
</dbReference>
<evidence type="ECO:0000256" key="2">
    <source>
        <dbReference type="ARBA" id="ARBA00022771"/>
    </source>
</evidence>
<dbReference type="CDD" id="cd07608">
    <property type="entry name" value="BAR_ArfGAP_fungi"/>
    <property type="match status" value="1"/>
</dbReference>
<dbReference type="GO" id="GO:0008270">
    <property type="term" value="F:zinc ion binding"/>
    <property type="evidence" value="ECO:0007669"/>
    <property type="project" value="UniProtKB-KW"/>
</dbReference>
<evidence type="ECO:0000256" key="4">
    <source>
        <dbReference type="PROSITE-ProRule" id="PRU00288"/>
    </source>
</evidence>
<dbReference type="InterPro" id="IPR001849">
    <property type="entry name" value="PH_domain"/>
</dbReference>
<dbReference type="RefSeq" id="XP_001385513.2">
    <property type="nucleotide sequence ID" value="XM_001385476.1"/>
</dbReference>
<dbReference type="Pfam" id="PF00169">
    <property type="entry name" value="PH"/>
    <property type="match status" value="1"/>
</dbReference>
<feature type="coiled-coil region" evidence="6">
    <location>
        <begin position="244"/>
        <end position="278"/>
    </location>
</feature>
<dbReference type="eggNOG" id="KOG0521">
    <property type="taxonomic scope" value="Eukaryota"/>
</dbReference>